<dbReference type="AlphaFoldDB" id="A0A6A6IHS5"/>
<evidence type="ECO:0000313" key="6">
    <source>
        <dbReference type="Proteomes" id="UP000800094"/>
    </source>
</evidence>
<dbReference type="Pfam" id="PF00076">
    <property type="entry name" value="RRM_1"/>
    <property type="match status" value="2"/>
</dbReference>
<dbReference type="OrthoDB" id="272703at2759"/>
<dbReference type="RefSeq" id="XP_033684466.1">
    <property type="nucleotide sequence ID" value="XM_033822011.1"/>
</dbReference>
<feature type="compositionally biased region" description="Polar residues" evidence="3">
    <location>
        <begin position="1"/>
        <end position="14"/>
    </location>
</feature>
<feature type="compositionally biased region" description="Basic and acidic residues" evidence="3">
    <location>
        <begin position="29"/>
        <end position="41"/>
    </location>
</feature>
<dbReference type="InterPro" id="IPR035979">
    <property type="entry name" value="RBD_domain_sf"/>
</dbReference>
<sequence>MPPNRALNSTNWRSQDVEPRASSPGQQTPHRDQRHERNQREKQRRVRKEQETRHEPTQQTTEGPRIYVGNMPYTAQRRDVAQLFEAAGFSIVNIDISIDPFTSRNPSYCFVDLPTTEAATTAMQTLAGVTFLGRPLKIKPCVQKRTSSSRLHSETLVSTRWRESARPTAELLEPTSEGRRLWVGGLPKPLDQHTSDLELRDLFRGFGVRAVSKVKSPVGDLNMRAGGNGWYAFVDFESAEEAGRAVEKIDGREMWGGKVRVSVAVGGSAKRVEERETEQRRP</sequence>
<dbReference type="Gene3D" id="3.30.70.330">
    <property type="match status" value="2"/>
</dbReference>
<reference evidence="5" key="1">
    <citation type="journal article" date="2020" name="Stud. Mycol.">
        <title>101 Dothideomycetes genomes: a test case for predicting lifestyles and emergence of pathogens.</title>
        <authorList>
            <person name="Haridas S."/>
            <person name="Albert R."/>
            <person name="Binder M."/>
            <person name="Bloem J."/>
            <person name="Labutti K."/>
            <person name="Salamov A."/>
            <person name="Andreopoulos B."/>
            <person name="Baker S."/>
            <person name="Barry K."/>
            <person name="Bills G."/>
            <person name="Bluhm B."/>
            <person name="Cannon C."/>
            <person name="Castanera R."/>
            <person name="Culley D."/>
            <person name="Daum C."/>
            <person name="Ezra D."/>
            <person name="Gonzalez J."/>
            <person name="Henrissat B."/>
            <person name="Kuo A."/>
            <person name="Liang C."/>
            <person name="Lipzen A."/>
            <person name="Lutzoni F."/>
            <person name="Magnuson J."/>
            <person name="Mondo S."/>
            <person name="Nolan M."/>
            <person name="Ohm R."/>
            <person name="Pangilinan J."/>
            <person name="Park H.-J."/>
            <person name="Ramirez L."/>
            <person name="Alfaro M."/>
            <person name="Sun H."/>
            <person name="Tritt A."/>
            <person name="Yoshinaga Y."/>
            <person name="Zwiers L.-H."/>
            <person name="Turgeon B."/>
            <person name="Goodwin S."/>
            <person name="Spatafora J."/>
            <person name="Crous P."/>
            <person name="Grigoriev I."/>
        </authorList>
    </citation>
    <scope>NUCLEOTIDE SEQUENCE</scope>
    <source>
        <strain evidence="5">CBS 122368</strain>
    </source>
</reference>
<protein>
    <recommendedName>
        <fullName evidence="4">RRM domain-containing protein</fullName>
    </recommendedName>
</protein>
<organism evidence="5 6">
    <name type="scientific">Trematosphaeria pertusa</name>
    <dbReference type="NCBI Taxonomy" id="390896"/>
    <lineage>
        <taxon>Eukaryota</taxon>
        <taxon>Fungi</taxon>
        <taxon>Dikarya</taxon>
        <taxon>Ascomycota</taxon>
        <taxon>Pezizomycotina</taxon>
        <taxon>Dothideomycetes</taxon>
        <taxon>Pleosporomycetidae</taxon>
        <taxon>Pleosporales</taxon>
        <taxon>Massarineae</taxon>
        <taxon>Trematosphaeriaceae</taxon>
        <taxon>Trematosphaeria</taxon>
    </lineage>
</organism>
<dbReference type="Proteomes" id="UP000800094">
    <property type="component" value="Unassembled WGS sequence"/>
</dbReference>
<dbReference type="SMART" id="SM00360">
    <property type="entry name" value="RRM"/>
    <property type="match status" value="2"/>
</dbReference>
<dbReference type="CDD" id="cd00590">
    <property type="entry name" value="RRM_SF"/>
    <property type="match status" value="1"/>
</dbReference>
<dbReference type="PROSITE" id="PS50102">
    <property type="entry name" value="RRM"/>
    <property type="match status" value="2"/>
</dbReference>
<dbReference type="GO" id="GO:0003723">
    <property type="term" value="F:RNA binding"/>
    <property type="evidence" value="ECO:0007669"/>
    <property type="project" value="UniProtKB-UniRule"/>
</dbReference>
<dbReference type="InterPro" id="IPR000504">
    <property type="entry name" value="RRM_dom"/>
</dbReference>
<feature type="domain" description="RRM" evidence="4">
    <location>
        <begin position="179"/>
        <end position="266"/>
    </location>
</feature>
<gene>
    <name evidence="5" type="ORF">BU26DRAFT_318500</name>
</gene>
<dbReference type="EMBL" id="ML987195">
    <property type="protein sequence ID" value="KAF2249462.1"/>
    <property type="molecule type" value="Genomic_DNA"/>
</dbReference>
<feature type="region of interest" description="Disordered" evidence="3">
    <location>
        <begin position="1"/>
        <end position="65"/>
    </location>
</feature>
<dbReference type="PANTHER" id="PTHR21245">
    <property type="entry name" value="HETEROGENEOUS NUCLEAR RIBONUCLEOPROTEIN"/>
    <property type="match status" value="1"/>
</dbReference>
<evidence type="ECO:0000259" key="4">
    <source>
        <dbReference type="PROSITE" id="PS50102"/>
    </source>
</evidence>
<dbReference type="InterPro" id="IPR012677">
    <property type="entry name" value="Nucleotide-bd_a/b_plait_sf"/>
</dbReference>
<accession>A0A6A6IHS5</accession>
<evidence type="ECO:0000256" key="1">
    <source>
        <dbReference type="ARBA" id="ARBA00022884"/>
    </source>
</evidence>
<evidence type="ECO:0000256" key="2">
    <source>
        <dbReference type="PROSITE-ProRule" id="PRU00176"/>
    </source>
</evidence>
<keyword evidence="1 2" id="KW-0694">RNA-binding</keyword>
<dbReference type="SUPFAM" id="SSF54928">
    <property type="entry name" value="RNA-binding domain, RBD"/>
    <property type="match status" value="1"/>
</dbReference>
<feature type="domain" description="RRM" evidence="4">
    <location>
        <begin position="64"/>
        <end position="143"/>
    </location>
</feature>
<dbReference type="GeneID" id="54575341"/>
<keyword evidence="6" id="KW-1185">Reference proteome</keyword>
<name>A0A6A6IHS5_9PLEO</name>
<evidence type="ECO:0000256" key="3">
    <source>
        <dbReference type="SAM" id="MobiDB-lite"/>
    </source>
</evidence>
<proteinExistence type="predicted"/>
<evidence type="ECO:0000313" key="5">
    <source>
        <dbReference type="EMBL" id="KAF2249462.1"/>
    </source>
</evidence>